<proteinExistence type="predicted"/>
<dbReference type="PANTHER" id="PTHR11707">
    <property type="entry name" value="L-ASPARAGINASE"/>
    <property type="match status" value="1"/>
</dbReference>
<protein>
    <submittedName>
        <fullName evidence="4">Asparaginase/glutaminase</fullName>
    </submittedName>
</protein>
<dbReference type="InterPro" id="IPR037152">
    <property type="entry name" value="L-asparaginase_N_sf"/>
</dbReference>
<name>G7Q6K8_9BACT</name>
<dbReference type="Pfam" id="PF00710">
    <property type="entry name" value="Asparaginase"/>
    <property type="match status" value="1"/>
</dbReference>
<dbReference type="HOGENOM" id="CLU_019134_4_2_7"/>
<evidence type="ECO:0000259" key="3">
    <source>
        <dbReference type="Pfam" id="PF00710"/>
    </source>
</evidence>
<reference evidence="5" key="1">
    <citation type="journal article" date="2015" name="Genome Announc.">
        <title>High-Quality Draft Genome Sequence of Desulfovibrio carbinoliphilus FW-101-2B, an Organic Acid-Oxidizing Sulfate-Reducing Bacterium Isolated from Uranium(VI)-Contaminated Groundwater.</title>
        <authorList>
            <person name="Ramsay B.D."/>
            <person name="Hwang C."/>
            <person name="Woo H.L."/>
            <person name="Carroll S.L."/>
            <person name="Lucas S."/>
            <person name="Han J."/>
            <person name="Lapidus A.L."/>
            <person name="Cheng J.F."/>
            <person name="Goodwin L.A."/>
            <person name="Pitluck S."/>
            <person name="Peters L."/>
            <person name="Chertkov O."/>
            <person name="Held B."/>
            <person name="Detter J.C."/>
            <person name="Han C.S."/>
            <person name="Tapia R."/>
            <person name="Land M.L."/>
            <person name="Hauser L.J."/>
            <person name="Kyrpides N.C."/>
            <person name="Ivanova N.N."/>
            <person name="Mikhailova N."/>
            <person name="Pagani I."/>
            <person name="Woyke T."/>
            <person name="Arkin A.P."/>
            <person name="Dehal P."/>
            <person name="Chivian D."/>
            <person name="Criddle C.S."/>
            <person name="Wu W."/>
            <person name="Chakraborty R."/>
            <person name="Hazen T.C."/>
            <person name="Fields M.W."/>
        </authorList>
    </citation>
    <scope>NUCLEOTIDE SEQUENCE [LARGE SCALE GENOMIC DNA]</scope>
    <source>
        <strain evidence="5">FW-101-2B</strain>
    </source>
</reference>
<dbReference type="PRINTS" id="PR00139">
    <property type="entry name" value="ASNGLNASE"/>
</dbReference>
<dbReference type="InterPro" id="IPR027474">
    <property type="entry name" value="L-asparaginase_N"/>
</dbReference>
<evidence type="ECO:0000256" key="2">
    <source>
        <dbReference type="PIRSR" id="PIRSR001220-2"/>
    </source>
</evidence>
<organism evidence="4 5">
    <name type="scientific">Solidesulfovibrio carbinoliphilus subsp. oakridgensis</name>
    <dbReference type="NCBI Taxonomy" id="694327"/>
    <lineage>
        <taxon>Bacteria</taxon>
        <taxon>Pseudomonadati</taxon>
        <taxon>Thermodesulfobacteriota</taxon>
        <taxon>Desulfovibrionia</taxon>
        <taxon>Desulfovibrionales</taxon>
        <taxon>Desulfovibrionaceae</taxon>
        <taxon>Solidesulfovibrio</taxon>
    </lineage>
</organism>
<evidence type="ECO:0000313" key="5">
    <source>
        <dbReference type="Proteomes" id="UP000004662"/>
    </source>
</evidence>
<dbReference type="Gene3D" id="3.40.50.1170">
    <property type="entry name" value="L-asparaginase, N-terminal domain"/>
    <property type="match status" value="1"/>
</dbReference>
<feature type="binding site" evidence="2">
    <location>
        <position position="53"/>
    </location>
    <ligand>
        <name>substrate</name>
    </ligand>
</feature>
<gene>
    <name evidence="4" type="ORF">DFW101_1613</name>
</gene>
<dbReference type="Proteomes" id="UP000004662">
    <property type="component" value="Chromosome"/>
</dbReference>
<feature type="domain" description="L-asparaginase N-terminal" evidence="3">
    <location>
        <begin position="3"/>
        <end position="152"/>
    </location>
</feature>
<evidence type="ECO:0000256" key="1">
    <source>
        <dbReference type="PIRSR" id="PIRSR001220-1"/>
    </source>
</evidence>
<dbReference type="PIRSF" id="PIRSF500176">
    <property type="entry name" value="L_ASNase"/>
    <property type="match status" value="1"/>
</dbReference>
<sequence>MQIAVFSMGGTIDKVYFDDLSDYTVGDPQVGPILRAANVDLDFEVIEVARKDSLYVTDEERSTLRDRIAADPRRLVLVTHGTDTMAETAKVLSGLPDKVIVLTGAMSPARFAASDATFNVGCAVGAVQSLPPGVYIAMNGRVFAAGAVRKNRDKGRFEPLP</sequence>
<dbReference type="RefSeq" id="WP_009181016.1">
    <property type="nucleotide sequence ID" value="NZ_CM001368.1"/>
</dbReference>
<feature type="active site" description="O-isoaspartyl threonine intermediate" evidence="1">
    <location>
        <position position="11"/>
    </location>
</feature>
<keyword evidence="5" id="KW-1185">Reference proteome</keyword>
<dbReference type="AlphaFoldDB" id="G7Q6K8"/>
<dbReference type="SUPFAM" id="SSF53774">
    <property type="entry name" value="Glutaminase/Asparaginase"/>
    <property type="match status" value="1"/>
</dbReference>
<dbReference type="eggNOG" id="COG0252">
    <property type="taxonomic scope" value="Bacteria"/>
</dbReference>
<dbReference type="InterPro" id="IPR006034">
    <property type="entry name" value="Asparaginase/glutaminase-like"/>
</dbReference>
<accession>G7Q6K8</accession>
<evidence type="ECO:0000313" key="4">
    <source>
        <dbReference type="EMBL" id="EHJ47621.1"/>
    </source>
</evidence>
<dbReference type="PANTHER" id="PTHR11707:SF28">
    <property type="entry name" value="60 KDA LYSOPHOSPHOLIPASE"/>
    <property type="match status" value="1"/>
</dbReference>
<dbReference type="OrthoDB" id="9788068at2"/>
<dbReference type="PIRSF" id="PIRSF001220">
    <property type="entry name" value="L-ASNase_gatD"/>
    <property type="match status" value="1"/>
</dbReference>
<feature type="binding site" evidence="2">
    <location>
        <begin position="82"/>
        <end position="83"/>
    </location>
    <ligand>
        <name>substrate</name>
    </ligand>
</feature>
<dbReference type="STRING" id="694327.DFW101_1613"/>
<dbReference type="EMBL" id="CM001368">
    <property type="protein sequence ID" value="EHJ47621.1"/>
    <property type="molecule type" value="Genomic_DNA"/>
</dbReference>
<dbReference type="InterPro" id="IPR036152">
    <property type="entry name" value="Asp/glu_Ase-like_sf"/>
</dbReference>
<dbReference type="GO" id="GO:0004067">
    <property type="term" value="F:asparaginase activity"/>
    <property type="evidence" value="ECO:0007669"/>
    <property type="project" value="UniProtKB-UniRule"/>
</dbReference>
<dbReference type="PROSITE" id="PS51732">
    <property type="entry name" value="ASN_GLN_ASE_3"/>
    <property type="match status" value="1"/>
</dbReference>